<dbReference type="GO" id="GO:0008909">
    <property type="term" value="F:isochorismate synthase activity"/>
    <property type="evidence" value="ECO:0007669"/>
    <property type="project" value="UniProtKB-EC"/>
</dbReference>
<dbReference type="InterPro" id="IPR005801">
    <property type="entry name" value="ADC_synthase"/>
</dbReference>
<dbReference type="EC" id="5.4.4.2" evidence="3"/>
<evidence type="ECO:0000256" key="1">
    <source>
        <dbReference type="ARBA" id="ARBA00000799"/>
    </source>
</evidence>
<organism evidence="7 8">
    <name type="scientific">Corynebacterium lowii</name>
    <dbReference type="NCBI Taxonomy" id="1544413"/>
    <lineage>
        <taxon>Bacteria</taxon>
        <taxon>Bacillati</taxon>
        <taxon>Actinomycetota</taxon>
        <taxon>Actinomycetes</taxon>
        <taxon>Mycobacteriales</taxon>
        <taxon>Corynebacteriaceae</taxon>
        <taxon>Corynebacterium</taxon>
    </lineage>
</organism>
<evidence type="ECO:0000256" key="5">
    <source>
        <dbReference type="ARBA" id="ARBA00041564"/>
    </source>
</evidence>
<dbReference type="OrthoDB" id="9806579at2"/>
<keyword evidence="4 7" id="KW-0413">Isomerase</keyword>
<dbReference type="Gene3D" id="3.60.120.10">
    <property type="entry name" value="Anthranilate synthase"/>
    <property type="match status" value="1"/>
</dbReference>
<dbReference type="STRING" id="1544413.Clow_02059"/>
<dbReference type="GO" id="GO:0009697">
    <property type="term" value="P:salicylic acid biosynthetic process"/>
    <property type="evidence" value="ECO:0007669"/>
    <property type="project" value="TreeGrafter"/>
</dbReference>
<dbReference type="PANTHER" id="PTHR42839:SF2">
    <property type="entry name" value="ISOCHORISMATE SYNTHASE ENTC"/>
    <property type="match status" value="1"/>
</dbReference>
<evidence type="ECO:0000256" key="2">
    <source>
        <dbReference type="ARBA" id="ARBA00005297"/>
    </source>
</evidence>
<dbReference type="Proteomes" id="UP000050488">
    <property type="component" value="Unassembled WGS sequence"/>
</dbReference>
<dbReference type="EMBL" id="LKEV01000007">
    <property type="protein sequence ID" value="KQB84800.1"/>
    <property type="molecule type" value="Genomic_DNA"/>
</dbReference>
<dbReference type="RefSeq" id="WP_055178780.1">
    <property type="nucleotide sequence ID" value="NZ_JAUSQY010000001.1"/>
</dbReference>
<comment type="catalytic activity">
    <reaction evidence="1">
        <text>chorismate = isochorismate</text>
        <dbReference type="Rhea" id="RHEA:18985"/>
        <dbReference type="ChEBI" id="CHEBI:29748"/>
        <dbReference type="ChEBI" id="CHEBI:29780"/>
        <dbReference type="EC" id="5.4.4.2"/>
    </reaction>
</comment>
<evidence type="ECO:0000259" key="6">
    <source>
        <dbReference type="Pfam" id="PF00425"/>
    </source>
</evidence>
<proteinExistence type="inferred from homology"/>
<keyword evidence="8" id="KW-1185">Reference proteome</keyword>
<dbReference type="AlphaFoldDB" id="A0A0Q0UAK1"/>
<dbReference type="SUPFAM" id="SSF56322">
    <property type="entry name" value="ADC synthase"/>
    <property type="match status" value="1"/>
</dbReference>
<evidence type="ECO:0000256" key="4">
    <source>
        <dbReference type="ARBA" id="ARBA00023235"/>
    </source>
</evidence>
<feature type="domain" description="Chorismate-utilising enzyme C-terminal" evidence="6">
    <location>
        <begin position="99"/>
        <end position="368"/>
    </location>
</feature>
<reference evidence="7 8" key="1">
    <citation type="submission" date="2015-10" db="EMBL/GenBank/DDBJ databases">
        <title>Corynebacteirum lowii and Corynebacterium oculi species nova, derived from human clinical disease and and emended description of Corynebacterium mastiditis.</title>
        <authorList>
            <person name="Bernard K."/>
            <person name="Pacheco A.L."/>
            <person name="Mcdougall C."/>
            <person name="Burtx T."/>
            <person name="Weibe D."/>
            <person name="Tyler S."/>
            <person name="Olson A.B."/>
            <person name="Cnockaert M."/>
            <person name="Eguchi H."/>
            <person name="Kuwahara T."/>
            <person name="Nakayama-Imaohji H."/>
            <person name="Boudewijins M."/>
            <person name="Van Hoecke F."/>
            <person name="Bernier A.-M."/>
            <person name="Vandamme P."/>
        </authorList>
    </citation>
    <scope>NUCLEOTIDE SEQUENCE [LARGE SCALE GENOMIC DNA]</scope>
    <source>
        <strain evidence="7 8">NML 130206</strain>
    </source>
</reference>
<comment type="caution">
    <text evidence="7">The sequence shown here is derived from an EMBL/GenBank/DDBJ whole genome shotgun (WGS) entry which is preliminary data.</text>
</comment>
<evidence type="ECO:0000256" key="3">
    <source>
        <dbReference type="ARBA" id="ARBA00012824"/>
    </source>
</evidence>
<dbReference type="InterPro" id="IPR015890">
    <property type="entry name" value="Chorismate_C"/>
</dbReference>
<gene>
    <name evidence="7" type="primary">dhbC</name>
    <name evidence="7" type="ORF">Clow_02059</name>
</gene>
<evidence type="ECO:0000313" key="7">
    <source>
        <dbReference type="EMBL" id="KQB84800.1"/>
    </source>
</evidence>
<dbReference type="Pfam" id="PF00425">
    <property type="entry name" value="Chorismate_bind"/>
    <property type="match status" value="1"/>
</dbReference>
<dbReference type="PATRIC" id="fig|1544413.3.peg.2064"/>
<dbReference type="NCBIfam" id="TIGR00543">
    <property type="entry name" value="isochor_syn"/>
    <property type="match status" value="1"/>
</dbReference>
<protein>
    <recommendedName>
        <fullName evidence="3">isochorismate synthase</fullName>
        <ecNumber evidence="3">5.4.4.2</ecNumber>
    </recommendedName>
    <alternativeName>
        <fullName evidence="5">Isochorismate mutase</fullName>
    </alternativeName>
</protein>
<name>A0A0Q0UAK1_9CORY</name>
<dbReference type="InterPro" id="IPR004561">
    <property type="entry name" value="IsoChor_synthase"/>
</dbReference>
<evidence type="ECO:0000313" key="8">
    <source>
        <dbReference type="Proteomes" id="UP000050488"/>
    </source>
</evidence>
<sequence>MPKTPASNRAVSRNDLFFWQGRGTRYAPAQALSAVPAARSENPWRPGTIVAGALPFDVASAAAPALWELPAWEEAEPLLLDAAAPARLRNLRPASAPGNYISAVRRAVEELSAAETPMEKVVLAREVRAELAEEPAWPDLLASLVERNPTATTFSVPLPGGASGAGLSEGDPADVFFGATPELLLRKEGATVLSHPLAGSIPRSANPEEDRRRAEGLLLSAKDAHEHAFVTQMIGQALAPVCAELDVPAQPSLLATDTMWHLGTRISGRLKAEEQHRDALSLARLLHPTPAVAGWPTGAAMSAIRDLEHADRGLYAGAVGWVDANGDGQWSVSIRCGLLRGLELSAWGGAGIVAQSEAESELRETSAKLRTIVEGLGVQIEGAQA</sequence>
<accession>A0A0Q0UAK1</accession>
<comment type="similarity">
    <text evidence="2">Belongs to the isochorismate synthase family.</text>
</comment>
<dbReference type="PANTHER" id="PTHR42839">
    <property type="entry name" value="ISOCHORISMATE SYNTHASE ENTC"/>
    <property type="match status" value="1"/>
</dbReference>